<organism evidence="9 10">
    <name type="scientific">Streptomyces tremellae</name>
    <dbReference type="NCBI Taxonomy" id="1124239"/>
    <lineage>
        <taxon>Bacteria</taxon>
        <taxon>Bacillati</taxon>
        <taxon>Actinomycetota</taxon>
        <taxon>Actinomycetes</taxon>
        <taxon>Kitasatosporales</taxon>
        <taxon>Streptomycetaceae</taxon>
        <taxon>Streptomyces</taxon>
    </lineage>
</organism>
<dbReference type="EMBL" id="BAABEP010000020">
    <property type="protein sequence ID" value="GAA3732928.1"/>
    <property type="molecule type" value="Genomic_DNA"/>
</dbReference>
<evidence type="ECO:0000256" key="3">
    <source>
        <dbReference type="ARBA" id="ARBA00022741"/>
    </source>
</evidence>
<dbReference type="SUPFAM" id="SSF142764">
    <property type="entry name" value="YgbK-like"/>
    <property type="match status" value="1"/>
</dbReference>
<keyword evidence="10" id="KW-1185">Reference proteome</keyword>
<name>A0ABP7F780_9ACTN</name>
<evidence type="ECO:0000256" key="2">
    <source>
        <dbReference type="ARBA" id="ARBA00022679"/>
    </source>
</evidence>
<keyword evidence="5" id="KW-0067">ATP-binding</keyword>
<evidence type="ECO:0000256" key="6">
    <source>
        <dbReference type="ARBA" id="ARBA00023277"/>
    </source>
</evidence>
<keyword evidence="4 9" id="KW-0418">Kinase</keyword>
<dbReference type="InterPro" id="IPR042213">
    <property type="entry name" value="NBD_C_sf"/>
</dbReference>
<sequence length="419" mass="41363">MTDQRDAAPGGVPFAVLADDLTSAAEAAGRLADSGRPASVVLDADAPPPPDTGAWPCLDLDTRALAPAEAAALHGRAARRLAGGGRLGVYKTMDSSLRGNWPAELAAVLRACDRRVAVVAPAYPAYGRHTLDGRQYADGVPVHEGPAGRDPVRPVRDPSVAALLAAAGRAAHGLAPGGLPGARAAALGPAAAGPPRALVVDAASDGDLAEVADAVREVLDRAVVCGSPGLWEALIPAAPGHAAVPGEPGRALVLVGSLHPVTRRQVARLRAHGVPVVETARHGTAGAAGEGGGAARAVRRLLREHDTVALVTPEPAGTGEPGGSDTGGVRHLRALADAGAACARALPDLGLVLCGGDTARAVALALGAPAVRVAGSIAPGIPIGTLAGPCARRVITKAGGFGDPSSLVAAVAALTGRAP</sequence>
<dbReference type="InterPro" id="IPR031475">
    <property type="entry name" value="NBD_C"/>
</dbReference>
<keyword evidence="3" id="KW-0547">Nucleotide-binding</keyword>
<proteinExistence type="inferred from homology"/>
<feature type="domain" description="Four-carbon acid sugar kinase N-terminal" evidence="7">
    <location>
        <begin position="15"/>
        <end position="234"/>
    </location>
</feature>
<dbReference type="Gene3D" id="3.40.50.10840">
    <property type="entry name" value="Putative sugar-binding, N-terminal domain"/>
    <property type="match status" value="1"/>
</dbReference>
<reference evidence="10" key="1">
    <citation type="journal article" date="2019" name="Int. J. Syst. Evol. Microbiol.">
        <title>The Global Catalogue of Microorganisms (GCM) 10K type strain sequencing project: providing services to taxonomists for standard genome sequencing and annotation.</title>
        <authorList>
            <consortium name="The Broad Institute Genomics Platform"/>
            <consortium name="The Broad Institute Genome Sequencing Center for Infectious Disease"/>
            <person name="Wu L."/>
            <person name="Ma J."/>
        </authorList>
    </citation>
    <scope>NUCLEOTIDE SEQUENCE [LARGE SCALE GENOMIC DNA]</scope>
    <source>
        <strain evidence="10">JCM 30846</strain>
    </source>
</reference>
<gene>
    <name evidence="9" type="ORF">GCM10023082_32960</name>
</gene>
<evidence type="ECO:0000313" key="10">
    <source>
        <dbReference type="Proteomes" id="UP001499884"/>
    </source>
</evidence>
<evidence type="ECO:0000259" key="8">
    <source>
        <dbReference type="Pfam" id="PF17042"/>
    </source>
</evidence>
<dbReference type="Pfam" id="PF17042">
    <property type="entry name" value="NBD_C"/>
    <property type="match status" value="1"/>
</dbReference>
<dbReference type="Pfam" id="PF07005">
    <property type="entry name" value="SBD_N"/>
    <property type="match status" value="1"/>
</dbReference>
<dbReference type="GO" id="GO:0016301">
    <property type="term" value="F:kinase activity"/>
    <property type="evidence" value="ECO:0007669"/>
    <property type="project" value="UniProtKB-KW"/>
</dbReference>
<keyword evidence="2" id="KW-0808">Transferase</keyword>
<evidence type="ECO:0000256" key="1">
    <source>
        <dbReference type="ARBA" id="ARBA00005715"/>
    </source>
</evidence>
<dbReference type="Gene3D" id="3.40.980.20">
    <property type="entry name" value="Four-carbon acid sugar kinase, nucleotide binding domain"/>
    <property type="match status" value="1"/>
</dbReference>
<dbReference type="InterPro" id="IPR037051">
    <property type="entry name" value="4-carb_acid_sugar_kinase_N_sf"/>
</dbReference>
<evidence type="ECO:0000256" key="5">
    <source>
        <dbReference type="ARBA" id="ARBA00022840"/>
    </source>
</evidence>
<evidence type="ECO:0000256" key="4">
    <source>
        <dbReference type="ARBA" id="ARBA00022777"/>
    </source>
</evidence>
<evidence type="ECO:0000313" key="9">
    <source>
        <dbReference type="EMBL" id="GAA3732928.1"/>
    </source>
</evidence>
<comment type="similarity">
    <text evidence="1">Belongs to the four-carbon acid sugar kinase family.</text>
</comment>
<feature type="domain" description="Four-carbon acid sugar kinase nucleotide binding" evidence="8">
    <location>
        <begin position="252"/>
        <end position="407"/>
    </location>
</feature>
<dbReference type="InterPro" id="IPR010737">
    <property type="entry name" value="4-carb_acid_sugar_kinase_N"/>
</dbReference>
<keyword evidence="6" id="KW-0119">Carbohydrate metabolism</keyword>
<dbReference type="RefSeq" id="WP_345647377.1">
    <property type="nucleotide sequence ID" value="NZ_BAABEP010000020.1"/>
</dbReference>
<evidence type="ECO:0000259" key="7">
    <source>
        <dbReference type="Pfam" id="PF07005"/>
    </source>
</evidence>
<dbReference type="Proteomes" id="UP001499884">
    <property type="component" value="Unassembled WGS sequence"/>
</dbReference>
<accession>A0ABP7F780</accession>
<protein>
    <submittedName>
        <fullName evidence="9">Four-carbon acid sugar kinase family protein</fullName>
    </submittedName>
</protein>
<comment type="caution">
    <text evidence="9">The sequence shown here is derived from an EMBL/GenBank/DDBJ whole genome shotgun (WGS) entry which is preliminary data.</text>
</comment>